<evidence type="ECO:0000256" key="1">
    <source>
        <dbReference type="ARBA" id="ARBA00022917"/>
    </source>
</evidence>
<dbReference type="GO" id="GO:0006418">
    <property type="term" value="P:tRNA aminoacylation for protein translation"/>
    <property type="evidence" value="ECO:0007669"/>
    <property type="project" value="InterPro"/>
</dbReference>
<name>T1BCV9_9ZZZZ</name>
<dbReference type="InterPro" id="IPR020059">
    <property type="entry name" value="Glu/Gln-tRNA-synth_Ib_codon-bd"/>
</dbReference>
<dbReference type="PANTHER" id="PTHR43097:SF5">
    <property type="entry name" value="GLUTAMATE--TRNA LIGASE"/>
    <property type="match status" value="1"/>
</dbReference>
<dbReference type="GO" id="GO:0005829">
    <property type="term" value="C:cytosol"/>
    <property type="evidence" value="ECO:0007669"/>
    <property type="project" value="TreeGrafter"/>
</dbReference>
<dbReference type="EMBL" id="AUZZ01004771">
    <property type="protein sequence ID" value="EQD52050.1"/>
    <property type="molecule type" value="Genomic_DNA"/>
</dbReference>
<sequence length="175" mass="19578">MEAVRKFVLSFGLSLSDVEVPAETLYAENRQIIDSTTPRRAFVPHPRLLAVRGFPRELDEVTLANHPDHPEMGRRTLPLTDTFYLSEADLSVHQGSEVRLKDLLNLRLPAEIPPEGPVVAEFTSRENRRLPRLQWVPRTGAVPIDLLQIDGHHTTGMGEPAIASAEPGASFQFER</sequence>
<proteinExistence type="predicted"/>
<keyword evidence="3" id="KW-0436">Ligase</keyword>
<feature type="non-terminal residue" evidence="3">
    <location>
        <position position="175"/>
    </location>
</feature>
<evidence type="ECO:0000313" key="3">
    <source>
        <dbReference type="EMBL" id="EQD52050.1"/>
    </source>
</evidence>
<keyword evidence="1" id="KW-0648">Protein biosynthesis</keyword>
<dbReference type="Gene3D" id="2.40.240.10">
    <property type="entry name" value="Ribosomal Protein L25, Chain P"/>
    <property type="match status" value="1"/>
</dbReference>
<dbReference type="GO" id="GO:0005524">
    <property type="term" value="F:ATP binding"/>
    <property type="evidence" value="ECO:0007669"/>
    <property type="project" value="InterPro"/>
</dbReference>
<dbReference type="InterPro" id="IPR050132">
    <property type="entry name" value="Gln/Glu-tRNA_Ligase"/>
</dbReference>
<reference evidence="3" key="2">
    <citation type="journal article" date="2014" name="ISME J.">
        <title>Microbial stratification in low pH oxic and suboxic macroscopic growths along an acid mine drainage.</title>
        <authorList>
            <person name="Mendez-Garcia C."/>
            <person name="Mesa V."/>
            <person name="Sprenger R.R."/>
            <person name="Richter M."/>
            <person name="Diez M.S."/>
            <person name="Solano J."/>
            <person name="Bargiela R."/>
            <person name="Golyshina O.V."/>
            <person name="Manteca A."/>
            <person name="Ramos J.L."/>
            <person name="Gallego J.R."/>
            <person name="Llorente I."/>
            <person name="Martins Dos Santos V.A."/>
            <person name="Jensen O.N."/>
            <person name="Pelaez A.I."/>
            <person name="Sanchez J."/>
            <person name="Ferrer M."/>
        </authorList>
    </citation>
    <scope>NUCLEOTIDE SEQUENCE</scope>
</reference>
<protein>
    <submittedName>
        <fullName evidence="3">Glutamyl/glutaminyl-tRNA synthetase, class Ic</fullName>
        <ecNumber evidence="3">6.1.1.17</ecNumber>
    </submittedName>
</protein>
<dbReference type="SUPFAM" id="SSF50715">
    <property type="entry name" value="Ribosomal protein L25-like"/>
    <property type="match status" value="1"/>
</dbReference>
<dbReference type="GO" id="GO:0004818">
    <property type="term" value="F:glutamate-tRNA ligase activity"/>
    <property type="evidence" value="ECO:0007669"/>
    <property type="project" value="UniProtKB-EC"/>
</dbReference>
<organism evidence="3">
    <name type="scientific">mine drainage metagenome</name>
    <dbReference type="NCBI Taxonomy" id="410659"/>
    <lineage>
        <taxon>unclassified sequences</taxon>
        <taxon>metagenomes</taxon>
        <taxon>ecological metagenomes</taxon>
    </lineage>
</organism>
<keyword evidence="3" id="KW-0030">Aminoacyl-tRNA synthetase</keyword>
<dbReference type="GO" id="GO:0043604">
    <property type="term" value="P:amide biosynthetic process"/>
    <property type="evidence" value="ECO:0007669"/>
    <property type="project" value="TreeGrafter"/>
</dbReference>
<dbReference type="InterPro" id="IPR020056">
    <property type="entry name" value="Rbsml_bL25/Gln-tRNA_synth_N"/>
</dbReference>
<comment type="caution">
    <text evidence="3">The sequence shown here is derived from an EMBL/GenBank/DDBJ whole genome shotgun (WGS) entry which is preliminary data.</text>
</comment>
<accession>T1BCV9</accession>
<dbReference type="Pfam" id="PF03950">
    <property type="entry name" value="tRNA-synt_1c_C"/>
    <property type="match status" value="1"/>
</dbReference>
<reference evidence="3" key="1">
    <citation type="submission" date="2013-08" db="EMBL/GenBank/DDBJ databases">
        <authorList>
            <person name="Mendez C."/>
            <person name="Richter M."/>
            <person name="Ferrer M."/>
            <person name="Sanchez J."/>
        </authorList>
    </citation>
    <scope>NUCLEOTIDE SEQUENCE</scope>
</reference>
<dbReference type="AlphaFoldDB" id="T1BCV9"/>
<dbReference type="PANTHER" id="PTHR43097">
    <property type="entry name" value="GLUTAMINE-TRNA LIGASE"/>
    <property type="match status" value="1"/>
</dbReference>
<dbReference type="InterPro" id="IPR011035">
    <property type="entry name" value="Ribosomal_bL25/Gln-tRNA_synth"/>
</dbReference>
<gene>
    <name evidence="3" type="ORF">B2A_06717</name>
</gene>
<dbReference type="EC" id="6.1.1.17" evidence="3"/>
<evidence type="ECO:0000259" key="2">
    <source>
        <dbReference type="Pfam" id="PF03950"/>
    </source>
</evidence>
<feature type="domain" description="Glutamyl/glutaminyl-tRNA synthetase class Ib anti-codon binding" evidence="2">
    <location>
        <begin position="38"/>
        <end position="108"/>
    </location>
</feature>